<dbReference type="EMBL" id="AUSU01002040">
    <property type="protein sequence ID" value="EPS69628.1"/>
    <property type="molecule type" value="Genomic_DNA"/>
</dbReference>
<keyword evidence="9" id="KW-1185">Reference proteome</keyword>
<reference evidence="8 9" key="1">
    <citation type="journal article" date="2013" name="BMC Genomics">
        <title>The miniature genome of a carnivorous plant Genlisea aurea contains a low number of genes and short non-coding sequences.</title>
        <authorList>
            <person name="Leushkin E.V."/>
            <person name="Sutormin R.A."/>
            <person name="Nabieva E.R."/>
            <person name="Penin A.A."/>
            <person name="Kondrashov A.S."/>
            <person name="Logacheva M.D."/>
        </authorList>
    </citation>
    <scope>NUCLEOTIDE SEQUENCE [LARGE SCALE GENOMIC DNA]</scope>
</reference>
<keyword evidence="5" id="KW-0333">Golgi apparatus</keyword>
<dbReference type="InterPro" id="IPR004263">
    <property type="entry name" value="Exostosin"/>
</dbReference>
<dbReference type="GO" id="GO:0000139">
    <property type="term" value="C:Golgi membrane"/>
    <property type="evidence" value="ECO:0007669"/>
    <property type="project" value="UniProtKB-SubCell"/>
</dbReference>
<dbReference type="Pfam" id="PF03016">
    <property type="entry name" value="Exostosin_GT47"/>
    <property type="match status" value="1"/>
</dbReference>
<comment type="similarity">
    <text evidence="2">Belongs to the glycosyltransferase 47 family.</text>
</comment>
<keyword evidence="4" id="KW-0735">Signal-anchor</keyword>
<evidence type="ECO:0000313" key="8">
    <source>
        <dbReference type="EMBL" id="EPS69628.1"/>
    </source>
</evidence>
<keyword evidence="3" id="KW-0328">Glycosyltransferase</keyword>
<name>S8E1S6_9LAMI</name>
<evidence type="ECO:0000256" key="4">
    <source>
        <dbReference type="ARBA" id="ARBA00022968"/>
    </source>
</evidence>
<gene>
    <name evidence="8" type="ORF">M569_05136</name>
</gene>
<protein>
    <recommendedName>
        <fullName evidence="7">Exostosin GT47 domain-containing protein</fullName>
    </recommendedName>
</protein>
<sequence length="421" mass="47677">SDPCFGRYIYVHDLPPAFNEDMLKDCEALNPWTKMCDFIANAGLGPPLEDDSGPVFSNTTGWYATHQFALDLIFFERMKRYECLTGDSSLASAVFVPFFAGFDVARFLWGGHGVSERDAASLALVDWLGKRTEWRAMDGRDHFLVAGRITWDFRRLSDRESDWGNKLLLLPEARNMIALVVESSPWSSNDHAIPYPTYFHPSSDAEIVTWQNLVRKQNRSRLFCFAGAPRPGDPRSSRDRIIGQCRKSKKCELLECGAGESECYSPVSIMNLFRSSVFCLQPQGDSYTRRSAFDSMLAGCIPVFFHPGSAYVQYTWHLPRDHSAYSVFIPEDDDDDGSIERILDVISAETAREMREVIVNLIPRIVYGDSRGGAGKRSEKDAFDIAVEGVIKKVSRLKEKKHDGDDDMSLEPHEWDPFFSQ</sequence>
<dbReference type="InterPro" id="IPR040911">
    <property type="entry name" value="Exostosin_GT47"/>
</dbReference>
<evidence type="ECO:0000259" key="7">
    <source>
        <dbReference type="Pfam" id="PF03016"/>
    </source>
</evidence>
<feature type="non-terminal residue" evidence="8">
    <location>
        <position position="1"/>
    </location>
</feature>
<evidence type="ECO:0000256" key="5">
    <source>
        <dbReference type="ARBA" id="ARBA00023034"/>
    </source>
</evidence>
<dbReference type="OrthoDB" id="1924787at2759"/>
<evidence type="ECO:0000313" key="9">
    <source>
        <dbReference type="Proteomes" id="UP000015453"/>
    </source>
</evidence>
<evidence type="ECO:0000256" key="6">
    <source>
        <dbReference type="SAM" id="MobiDB-lite"/>
    </source>
</evidence>
<dbReference type="PANTHER" id="PTHR11062">
    <property type="entry name" value="EXOSTOSIN HEPARAN SULFATE GLYCOSYLTRANSFERASE -RELATED"/>
    <property type="match status" value="1"/>
</dbReference>
<feature type="region of interest" description="Disordered" evidence="6">
    <location>
        <begin position="397"/>
        <end position="421"/>
    </location>
</feature>
<keyword evidence="3" id="KW-0808">Transferase</keyword>
<proteinExistence type="inferred from homology"/>
<keyword evidence="4" id="KW-0812">Transmembrane</keyword>
<organism evidence="8 9">
    <name type="scientific">Genlisea aurea</name>
    <dbReference type="NCBI Taxonomy" id="192259"/>
    <lineage>
        <taxon>Eukaryota</taxon>
        <taxon>Viridiplantae</taxon>
        <taxon>Streptophyta</taxon>
        <taxon>Embryophyta</taxon>
        <taxon>Tracheophyta</taxon>
        <taxon>Spermatophyta</taxon>
        <taxon>Magnoliopsida</taxon>
        <taxon>eudicotyledons</taxon>
        <taxon>Gunneridae</taxon>
        <taxon>Pentapetalae</taxon>
        <taxon>asterids</taxon>
        <taxon>lamiids</taxon>
        <taxon>Lamiales</taxon>
        <taxon>Lentibulariaceae</taxon>
        <taxon>Genlisea</taxon>
    </lineage>
</organism>
<evidence type="ECO:0000256" key="2">
    <source>
        <dbReference type="ARBA" id="ARBA00010271"/>
    </source>
</evidence>
<dbReference type="GO" id="GO:0016757">
    <property type="term" value="F:glycosyltransferase activity"/>
    <property type="evidence" value="ECO:0007669"/>
    <property type="project" value="UniProtKB-KW"/>
</dbReference>
<accession>S8E1S6</accession>
<evidence type="ECO:0000256" key="1">
    <source>
        <dbReference type="ARBA" id="ARBA00004323"/>
    </source>
</evidence>
<feature type="non-terminal residue" evidence="8">
    <location>
        <position position="421"/>
    </location>
</feature>
<dbReference type="PANTHER" id="PTHR11062:SF56">
    <property type="entry name" value="XYLOGLUCAN GALACTOSYLTRANSFERASE MUR3"/>
    <property type="match status" value="1"/>
</dbReference>
<dbReference type="Proteomes" id="UP000015453">
    <property type="component" value="Unassembled WGS sequence"/>
</dbReference>
<feature type="domain" description="Exostosin GT47" evidence="7">
    <location>
        <begin position="4"/>
        <end position="333"/>
    </location>
</feature>
<comment type="caution">
    <text evidence="8">The sequence shown here is derived from an EMBL/GenBank/DDBJ whole genome shotgun (WGS) entry which is preliminary data.</text>
</comment>
<comment type="subcellular location">
    <subcellularLocation>
        <location evidence="1">Golgi apparatus membrane</location>
        <topology evidence="1">Single-pass type II membrane protein</topology>
    </subcellularLocation>
</comment>
<dbReference type="AlphaFoldDB" id="S8E1S6"/>
<evidence type="ECO:0000256" key="3">
    <source>
        <dbReference type="ARBA" id="ARBA00022676"/>
    </source>
</evidence>